<evidence type="ECO:0000313" key="3">
    <source>
        <dbReference type="EMBL" id="SMO65913.1"/>
    </source>
</evidence>
<proteinExistence type="predicted"/>
<dbReference type="InterPro" id="IPR050557">
    <property type="entry name" value="RTX_toxin/Mannuronan_C5-epim"/>
</dbReference>
<evidence type="ECO:0000256" key="1">
    <source>
        <dbReference type="ARBA" id="ARBA00004613"/>
    </source>
</evidence>
<dbReference type="Gene3D" id="2.150.10.10">
    <property type="entry name" value="Serralysin-like metalloprotease, C-terminal"/>
    <property type="match status" value="2"/>
</dbReference>
<dbReference type="InterPro" id="IPR018511">
    <property type="entry name" value="Hemolysin-typ_Ca-bd_CS"/>
</dbReference>
<dbReference type="GO" id="GO:0005576">
    <property type="term" value="C:extracellular region"/>
    <property type="evidence" value="ECO:0007669"/>
    <property type="project" value="UniProtKB-SubCell"/>
</dbReference>
<protein>
    <submittedName>
        <fullName evidence="3">Hemolysin-type calcium-binding repeat-containing protein</fullName>
    </submittedName>
</protein>
<dbReference type="RefSeq" id="WP_185958634.1">
    <property type="nucleotide sequence ID" value="NZ_FXTK01000006.1"/>
</dbReference>
<dbReference type="Pfam" id="PF00353">
    <property type="entry name" value="HemolysinCabind"/>
    <property type="match status" value="5"/>
</dbReference>
<dbReference type="InterPro" id="IPR011049">
    <property type="entry name" value="Serralysin-like_metalloprot_C"/>
</dbReference>
<evidence type="ECO:0000256" key="2">
    <source>
        <dbReference type="ARBA" id="ARBA00022525"/>
    </source>
</evidence>
<dbReference type="GO" id="GO:0005509">
    <property type="term" value="F:calcium ion binding"/>
    <property type="evidence" value="ECO:0007669"/>
    <property type="project" value="InterPro"/>
</dbReference>
<dbReference type="EMBL" id="FXTK01000006">
    <property type="protein sequence ID" value="SMO65913.1"/>
    <property type="molecule type" value="Genomic_DNA"/>
</dbReference>
<dbReference type="InterPro" id="IPR001343">
    <property type="entry name" value="Hemolysn_Ca-bd"/>
</dbReference>
<dbReference type="PANTHER" id="PTHR38340">
    <property type="entry name" value="S-LAYER PROTEIN"/>
    <property type="match status" value="1"/>
</dbReference>
<keyword evidence="2" id="KW-0964">Secreted</keyword>
<sequence length="391" mass="41391">MPTHNNDVLRATEARQTIHAGGGDDEFYWNPAIGSVTFHGGDTNERYDANPYMDRTGGDRLFIESKIGVNLRFDTTEDGIARQGANVLKFTGVERLHLGSGDDTINGARAHLAPAHDGTPTHGLTVYAGDGNDVIIGTAFDDFIDGGSGNDTIRAGDGHDFIQSSTGDDLIYGGDGSDNIRWGQGNFDEVVGNDTIYGGAGQDLMNVWIKGGYENSPGVAVKINWVAEGGSFAGTSQTDFGGARSTLQYYGMEQLWTHEGRDTIDGSGAVIGRGGAGFQANARWGDDVVLGSRGNDTLEGGEGRDTINGGRGDDLISANGDFFNMRAPGDGDRDTLIFRAGDGHDTVLGFDTRIDVLDLGGRHYTATENAHGTLLTIGSDTILLSNVFDLI</sequence>
<dbReference type="AlphaFoldDB" id="A0A521D2J7"/>
<dbReference type="PROSITE" id="PS00330">
    <property type="entry name" value="HEMOLYSIN_CALCIUM"/>
    <property type="match status" value="2"/>
</dbReference>
<dbReference type="SUPFAM" id="SSF51120">
    <property type="entry name" value="beta-Roll"/>
    <property type="match status" value="2"/>
</dbReference>
<dbReference type="Proteomes" id="UP000319014">
    <property type="component" value="Unassembled WGS sequence"/>
</dbReference>
<evidence type="ECO:0000313" key="4">
    <source>
        <dbReference type="Proteomes" id="UP000319014"/>
    </source>
</evidence>
<comment type="subcellular location">
    <subcellularLocation>
        <location evidence="1">Secreted</location>
    </subcellularLocation>
</comment>
<dbReference type="PRINTS" id="PR00313">
    <property type="entry name" value="CABNDNGRPT"/>
</dbReference>
<gene>
    <name evidence="3" type="ORF">SAMN06265221_10627</name>
</gene>
<dbReference type="PANTHER" id="PTHR38340:SF1">
    <property type="entry name" value="S-LAYER PROTEIN"/>
    <property type="match status" value="1"/>
</dbReference>
<reference evidence="3 4" key="1">
    <citation type="submission" date="2017-05" db="EMBL/GenBank/DDBJ databases">
        <authorList>
            <person name="Varghese N."/>
            <person name="Submissions S."/>
        </authorList>
    </citation>
    <scope>NUCLEOTIDE SEQUENCE [LARGE SCALE GENOMIC DNA]</scope>
    <source>
        <strain evidence="3 4">DSM 100094</strain>
    </source>
</reference>
<accession>A0A521D2J7</accession>
<keyword evidence="4" id="KW-1185">Reference proteome</keyword>
<organism evidence="3 4">
    <name type="scientific">Paracoccus laeviglucosivorans</name>
    <dbReference type="NCBI Taxonomy" id="1197861"/>
    <lineage>
        <taxon>Bacteria</taxon>
        <taxon>Pseudomonadati</taxon>
        <taxon>Pseudomonadota</taxon>
        <taxon>Alphaproteobacteria</taxon>
        <taxon>Rhodobacterales</taxon>
        <taxon>Paracoccaceae</taxon>
        <taxon>Paracoccus</taxon>
    </lineage>
</organism>
<name>A0A521D2J7_9RHOB</name>